<dbReference type="Proteomes" id="UP000009168">
    <property type="component" value="Unassembled WGS sequence"/>
</dbReference>
<dbReference type="HOGENOM" id="CLU_030217_0_0_1"/>
<keyword evidence="5" id="KW-1185">Reference proteome</keyword>
<dbReference type="GO" id="GO:0005654">
    <property type="term" value="C:nucleoplasm"/>
    <property type="evidence" value="ECO:0007669"/>
    <property type="project" value="TreeGrafter"/>
</dbReference>
<evidence type="ECO:0000313" key="5">
    <source>
        <dbReference type="Proteomes" id="UP000009168"/>
    </source>
</evidence>
<dbReference type="KEGG" id="tet:TTHERM_00497540"/>
<reference evidence="5" key="1">
    <citation type="journal article" date="2006" name="PLoS Biol.">
        <title>Macronuclear genome sequence of the ciliate Tetrahymena thermophila, a model eukaryote.</title>
        <authorList>
            <person name="Eisen J.A."/>
            <person name="Coyne R.S."/>
            <person name="Wu M."/>
            <person name="Wu D."/>
            <person name="Thiagarajan M."/>
            <person name="Wortman J.R."/>
            <person name="Badger J.H."/>
            <person name="Ren Q."/>
            <person name="Amedeo P."/>
            <person name="Jones K.M."/>
            <person name="Tallon L.J."/>
            <person name="Delcher A.L."/>
            <person name="Salzberg S.L."/>
            <person name="Silva J.C."/>
            <person name="Haas B.J."/>
            <person name="Majoros W.H."/>
            <person name="Farzad M."/>
            <person name="Carlton J.M."/>
            <person name="Smith R.K. Jr."/>
            <person name="Garg J."/>
            <person name="Pearlman R.E."/>
            <person name="Karrer K.M."/>
            <person name="Sun L."/>
            <person name="Manning G."/>
            <person name="Elde N.C."/>
            <person name="Turkewitz A.P."/>
            <person name="Asai D.J."/>
            <person name="Wilkes D.E."/>
            <person name="Wang Y."/>
            <person name="Cai H."/>
            <person name="Collins K."/>
            <person name="Stewart B.A."/>
            <person name="Lee S.R."/>
            <person name="Wilamowska K."/>
            <person name="Weinberg Z."/>
            <person name="Ruzzo W.L."/>
            <person name="Wloga D."/>
            <person name="Gaertig J."/>
            <person name="Frankel J."/>
            <person name="Tsao C.-C."/>
            <person name="Gorovsky M.A."/>
            <person name="Keeling P.J."/>
            <person name="Waller R.F."/>
            <person name="Patron N.J."/>
            <person name="Cherry J.M."/>
            <person name="Stover N.A."/>
            <person name="Krieger C.J."/>
            <person name="del Toro C."/>
            <person name="Ryder H.F."/>
            <person name="Williamson S.C."/>
            <person name="Barbeau R.A."/>
            <person name="Hamilton E.P."/>
            <person name="Orias E."/>
        </authorList>
    </citation>
    <scope>NUCLEOTIDE SEQUENCE [LARGE SCALE GENOMIC DNA]</scope>
    <source>
        <strain evidence="5">SB210</strain>
    </source>
</reference>
<sequence length="431" mass="50476">MIIPQFKLTQDSKYVVAVIRIPYVKISNAEFYIEGRNFKFFLHPYLLSIEFKNDLFKSDEPAAASYNHDTYELTVKIQKATEGEHFEDLDMITQLLAASRKKEVKKPEQKKNKKPLIEVIGEADHTEQTNNDEIEEIKQQVENLVLSQDAYAYGFNQQTKGYFQDLGEEIFEIGHFNPDEIPISDRINLRNEYVNSKFDEDAYIYDTFENEEIDSYIKLNLEFLSKVASINQDTSSSYTPEEWNQLKKLPNKEFIINNKNKCLMEIIDILFAFAYELRCMGGEFSCESAATINYLSSVLSCFICDNTLNEIIRQCYRRALTFPMLRNFKLIQQAQQDLVIILQSGRAGVLKTLLQIKYLFEVNEPRYHLNNLYIEDFCIWVQTLKDEDFQNLAGQIQQIEINKKDLDLNLVEIDQDCEQMLLEQQESDKHD</sequence>
<dbReference type="PANTHER" id="PTHR12967">
    <property type="entry name" value="PROTEIN SHQ1 HOMOLOG"/>
    <property type="match status" value="1"/>
</dbReference>
<feature type="coiled-coil region" evidence="2">
    <location>
        <begin position="389"/>
        <end position="416"/>
    </location>
</feature>
<dbReference type="RefSeq" id="XP_001027942.1">
    <property type="nucleotide sequence ID" value="XM_001027942.1"/>
</dbReference>
<dbReference type="Pfam" id="PF04925">
    <property type="entry name" value="SHQ1"/>
    <property type="match status" value="1"/>
</dbReference>
<dbReference type="EMBL" id="GG662212">
    <property type="protein sequence ID" value="EAS07700.1"/>
    <property type="molecule type" value="Genomic_DNA"/>
</dbReference>
<dbReference type="Pfam" id="PF21413">
    <property type="entry name" value="SHQ1-like_CS"/>
    <property type="match status" value="1"/>
</dbReference>
<dbReference type="GO" id="GO:0000493">
    <property type="term" value="P:box H/ACA snoRNP assembly"/>
    <property type="evidence" value="ECO:0007669"/>
    <property type="project" value="InterPro"/>
</dbReference>
<dbReference type="OMA" id="HNIESAW"/>
<dbReference type="GO" id="GO:0005737">
    <property type="term" value="C:cytoplasm"/>
    <property type="evidence" value="ECO:0007669"/>
    <property type="project" value="TreeGrafter"/>
</dbReference>
<protein>
    <submittedName>
        <fullName evidence="4">SHQ1-like protein</fullName>
    </submittedName>
</protein>
<dbReference type="GeneID" id="7838425"/>
<dbReference type="PROSITE" id="PS51203">
    <property type="entry name" value="CS"/>
    <property type="match status" value="1"/>
</dbReference>
<dbReference type="GO" id="GO:0051082">
    <property type="term" value="F:unfolded protein binding"/>
    <property type="evidence" value="ECO:0007669"/>
    <property type="project" value="TreeGrafter"/>
</dbReference>
<dbReference type="eggNOG" id="KOG3247">
    <property type="taxonomic scope" value="Eukaryota"/>
</dbReference>
<accession>I7MN11</accession>
<dbReference type="OrthoDB" id="73639at2759"/>
<evidence type="ECO:0000313" key="4">
    <source>
        <dbReference type="EMBL" id="EAS07700.1"/>
    </source>
</evidence>
<proteinExistence type="inferred from homology"/>
<organism evidence="4 5">
    <name type="scientific">Tetrahymena thermophila (strain SB210)</name>
    <dbReference type="NCBI Taxonomy" id="312017"/>
    <lineage>
        <taxon>Eukaryota</taxon>
        <taxon>Sar</taxon>
        <taxon>Alveolata</taxon>
        <taxon>Ciliophora</taxon>
        <taxon>Intramacronucleata</taxon>
        <taxon>Oligohymenophorea</taxon>
        <taxon>Hymenostomatida</taxon>
        <taxon>Tetrahymenina</taxon>
        <taxon>Tetrahymenidae</taxon>
        <taxon>Tetrahymena</taxon>
    </lineage>
</organism>
<dbReference type="Gene3D" id="2.60.40.790">
    <property type="match status" value="1"/>
</dbReference>
<dbReference type="InterPro" id="IPR048696">
    <property type="entry name" value="SHQ1-like_CS"/>
</dbReference>
<dbReference type="InParanoid" id="I7MN11"/>
<dbReference type="STRING" id="312017.I7MN11"/>
<dbReference type="AlphaFoldDB" id="I7MN11"/>
<gene>
    <name evidence="4" type="ORF">TTHERM_00497540</name>
</gene>
<name>I7MN11_TETTS</name>
<feature type="domain" description="CS" evidence="3">
    <location>
        <begin position="1"/>
        <end position="90"/>
    </location>
</feature>
<evidence type="ECO:0000256" key="2">
    <source>
        <dbReference type="SAM" id="Coils"/>
    </source>
</evidence>
<dbReference type="InterPro" id="IPR007052">
    <property type="entry name" value="CS_dom"/>
</dbReference>
<keyword evidence="2" id="KW-0175">Coiled coil</keyword>
<dbReference type="InterPro" id="IPR039742">
    <property type="entry name" value="Shq1"/>
</dbReference>
<dbReference type="InterPro" id="IPR007009">
    <property type="entry name" value="Shq1_C"/>
</dbReference>
<dbReference type="PANTHER" id="PTHR12967:SF0">
    <property type="entry name" value="PROTEIN SHQ1 HOMOLOG"/>
    <property type="match status" value="1"/>
</dbReference>
<evidence type="ECO:0000256" key="1">
    <source>
        <dbReference type="ARBA" id="ARBA00005607"/>
    </source>
</evidence>
<evidence type="ECO:0000259" key="3">
    <source>
        <dbReference type="PROSITE" id="PS51203"/>
    </source>
</evidence>
<dbReference type="InterPro" id="IPR008978">
    <property type="entry name" value="HSP20-like_chaperone"/>
</dbReference>
<comment type="similarity">
    <text evidence="1">Belongs to the SHQ1 family.</text>
</comment>